<dbReference type="InterPro" id="IPR002104">
    <property type="entry name" value="Integrase_catalytic"/>
</dbReference>
<reference evidence="9" key="1">
    <citation type="submission" date="2016-10" db="EMBL/GenBank/DDBJ databases">
        <authorList>
            <person name="Varghese N."/>
            <person name="Submissions S."/>
        </authorList>
    </citation>
    <scope>NUCLEOTIDE SEQUENCE [LARGE SCALE GENOMIC DNA]</scope>
    <source>
        <strain evidence="9">JCM 10271</strain>
    </source>
</reference>
<gene>
    <name evidence="8" type="ORF">SAMN05421853_11020</name>
</gene>
<dbReference type="EMBL" id="FOXV01000010">
    <property type="protein sequence ID" value="SFQ55744.1"/>
    <property type="molecule type" value="Genomic_DNA"/>
</dbReference>
<dbReference type="Pfam" id="PF22022">
    <property type="entry name" value="Phage_int_M"/>
    <property type="match status" value="1"/>
</dbReference>
<dbReference type="Gene3D" id="3.30.160.390">
    <property type="entry name" value="Integrase, DNA-binding domain"/>
    <property type="match status" value="1"/>
</dbReference>
<dbReference type="Pfam" id="PF00589">
    <property type="entry name" value="Phage_integrase"/>
    <property type="match status" value="1"/>
</dbReference>
<sequence length="407" mass="45113">MAQLHKLTSKQVEHARQPGRISDGGGLYLTISKAGSRSWLFMFRVNGKRREMGLGSAAPGGVTLAQARKKAAEARDILQDGGDPLEQRQAAQRVALASSTTFGEFADQFVEDQRGGWSNPKHAAQWAMTLGPAYCKKIRTRAIADVDIEDVVAVLRPVWLKKPETARRIRMRLERVLDAAKVRGLRSGENPARWRGNLELLLPKQPKADGHHAAMPWADVPAFMEQLAAREGVAALALRWTILTAARTSEVLYATWDEIDVDAGIWEVPAERMKARRPHRVPLSDEALAVLEEVKGLDPELVFPAIRGSGPMSNMAMSVQLRRMKVTGATVHGFRSSFRDWAAEATSFQSEVAEMALAHVIGNRTEAAYRRGDLFEKRRRLMEAWGRYCTSSRKTDVVSLARGAGRS</sequence>
<dbReference type="STRING" id="93684.SAMN05421853_11020"/>
<dbReference type="InterPro" id="IPR010998">
    <property type="entry name" value="Integrase_recombinase_N"/>
</dbReference>
<dbReference type="GO" id="GO:0003677">
    <property type="term" value="F:DNA binding"/>
    <property type="evidence" value="ECO:0007669"/>
    <property type="project" value="UniProtKB-KW"/>
</dbReference>
<organism evidence="8 9">
    <name type="scientific">Roseivivax halotolerans</name>
    <dbReference type="NCBI Taxonomy" id="93684"/>
    <lineage>
        <taxon>Bacteria</taxon>
        <taxon>Pseudomonadati</taxon>
        <taxon>Pseudomonadota</taxon>
        <taxon>Alphaproteobacteria</taxon>
        <taxon>Rhodobacterales</taxon>
        <taxon>Roseobacteraceae</taxon>
        <taxon>Roseivivax</taxon>
    </lineage>
</organism>
<dbReference type="InterPro" id="IPR011010">
    <property type="entry name" value="DNA_brk_join_enz"/>
</dbReference>
<dbReference type="PANTHER" id="PTHR30629:SF2">
    <property type="entry name" value="PROPHAGE INTEGRASE INTS-RELATED"/>
    <property type="match status" value="1"/>
</dbReference>
<evidence type="ECO:0000259" key="6">
    <source>
        <dbReference type="Pfam" id="PF13356"/>
    </source>
</evidence>
<dbReference type="SUPFAM" id="SSF56349">
    <property type="entry name" value="DNA breaking-rejoining enzymes"/>
    <property type="match status" value="1"/>
</dbReference>
<proteinExistence type="inferred from homology"/>
<dbReference type="InterPro" id="IPR013762">
    <property type="entry name" value="Integrase-like_cat_sf"/>
</dbReference>
<evidence type="ECO:0000259" key="7">
    <source>
        <dbReference type="Pfam" id="PF22022"/>
    </source>
</evidence>
<dbReference type="GO" id="GO:0015074">
    <property type="term" value="P:DNA integration"/>
    <property type="evidence" value="ECO:0007669"/>
    <property type="project" value="UniProtKB-KW"/>
</dbReference>
<dbReference type="RefSeq" id="WP_093013398.1">
    <property type="nucleotide sequence ID" value="NZ_FOXV01000010.1"/>
</dbReference>
<dbReference type="PANTHER" id="PTHR30629">
    <property type="entry name" value="PROPHAGE INTEGRASE"/>
    <property type="match status" value="1"/>
</dbReference>
<protein>
    <submittedName>
        <fullName evidence="8">Integrase</fullName>
    </submittedName>
</protein>
<evidence type="ECO:0000256" key="3">
    <source>
        <dbReference type="ARBA" id="ARBA00023125"/>
    </source>
</evidence>
<dbReference type="Pfam" id="PF13356">
    <property type="entry name" value="Arm-DNA-bind_3"/>
    <property type="match status" value="1"/>
</dbReference>
<dbReference type="Gene3D" id="1.10.150.130">
    <property type="match status" value="1"/>
</dbReference>
<keyword evidence="3" id="KW-0238">DNA-binding</keyword>
<feature type="domain" description="Tyr recombinase" evidence="5">
    <location>
        <begin position="225"/>
        <end position="370"/>
    </location>
</feature>
<feature type="domain" description="Phage integrase central" evidence="7">
    <location>
        <begin position="102"/>
        <end position="197"/>
    </location>
</feature>
<feature type="domain" description="Integrase DNA-binding" evidence="6">
    <location>
        <begin position="7"/>
        <end position="91"/>
    </location>
</feature>
<dbReference type="AlphaFoldDB" id="A0A1I5ZGY7"/>
<dbReference type="GO" id="GO:0006310">
    <property type="term" value="P:DNA recombination"/>
    <property type="evidence" value="ECO:0007669"/>
    <property type="project" value="UniProtKB-KW"/>
</dbReference>
<evidence type="ECO:0000256" key="2">
    <source>
        <dbReference type="ARBA" id="ARBA00022908"/>
    </source>
</evidence>
<dbReference type="InterPro" id="IPR025166">
    <property type="entry name" value="Integrase_DNA_bind_dom"/>
</dbReference>
<evidence type="ECO:0000256" key="4">
    <source>
        <dbReference type="ARBA" id="ARBA00023172"/>
    </source>
</evidence>
<dbReference type="InterPro" id="IPR050808">
    <property type="entry name" value="Phage_Integrase"/>
</dbReference>
<name>A0A1I5ZGY7_9RHOB</name>
<dbReference type="InterPro" id="IPR038488">
    <property type="entry name" value="Integrase_DNA-bd_sf"/>
</dbReference>
<dbReference type="Gene3D" id="1.10.443.10">
    <property type="entry name" value="Intergrase catalytic core"/>
    <property type="match status" value="1"/>
</dbReference>
<keyword evidence="9" id="KW-1185">Reference proteome</keyword>
<accession>A0A1I5ZGY7</accession>
<keyword evidence="2" id="KW-0229">DNA integration</keyword>
<dbReference type="InterPro" id="IPR053876">
    <property type="entry name" value="Phage_int_M"/>
</dbReference>
<comment type="similarity">
    <text evidence="1">Belongs to the 'phage' integrase family.</text>
</comment>
<keyword evidence="4" id="KW-0233">DNA recombination</keyword>
<evidence type="ECO:0000313" key="9">
    <source>
        <dbReference type="Proteomes" id="UP000243106"/>
    </source>
</evidence>
<evidence type="ECO:0000259" key="5">
    <source>
        <dbReference type="Pfam" id="PF00589"/>
    </source>
</evidence>
<evidence type="ECO:0000313" key="8">
    <source>
        <dbReference type="EMBL" id="SFQ55744.1"/>
    </source>
</evidence>
<evidence type="ECO:0000256" key="1">
    <source>
        <dbReference type="ARBA" id="ARBA00008857"/>
    </source>
</evidence>
<dbReference type="Proteomes" id="UP000243106">
    <property type="component" value="Unassembled WGS sequence"/>
</dbReference>
<dbReference type="CDD" id="cd00801">
    <property type="entry name" value="INT_P4_C"/>
    <property type="match status" value="1"/>
</dbReference>